<dbReference type="PROSITE" id="PS50113">
    <property type="entry name" value="PAC"/>
    <property type="match status" value="1"/>
</dbReference>
<dbReference type="InterPro" id="IPR013656">
    <property type="entry name" value="PAS_4"/>
</dbReference>
<evidence type="ECO:0000256" key="1">
    <source>
        <dbReference type="ARBA" id="ARBA00000085"/>
    </source>
</evidence>
<dbReference type="Gene3D" id="3.30.450.20">
    <property type="entry name" value="PAS domain"/>
    <property type="match status" value="3"/>
</dbReference>
<dbReference type="GO" id="GO:0005524">
    <property type="term" value="F:ATP binding"/>
    <property type="evidence" value="ECO:0007669"/>
    <property type="project" value="UniProtKB-KW"/>
</dbReference>
<gene>
    <name evidence="21" type="ORF">JFN93_10600</name>
</gene>
<dbReference type="InterPro" id="IPR003661">
    <property type="entry name" value="HisK_dim/P_dom"/>
</dbReference>
<name>A0A8J7J2Z7_9BACT</name>
<dbReference type="InterPro" id="IPR033479">
    <property type="entry name" value="dCache_1"/>
</dbReference>
<evidence type="ECO:0000256" key="11">
    <source>
        <dbReference type="ARBA" id="ARBA00022989"/>
    </source>
</evidence>
<dbReference type="CDD" id="cd12914">
    <property type="entry name" value="PDC1_DGC_like"/>
    <property type="match status" value="1"/>
</dbReference>
<keyword evidence="8" id="KW-0547">Nucleotide-binding</keyword>
<accession>A0A8J7J2Z7</accession>
<dbReference type="InterPro" id="IPR013655">
    <property type="entry name" value="PAS_fold_3"/>
</dbReference>
<dbReference type="CDD" id="cd00130">
    <property type="entry name" value="PAS"/>
    <property type="match status" value="2"/>
</dbReference>
<keyword evidence="7 15" id="KW-0812">Transmembrane</keyword>
<dbReference type="SUPFAM" id="SSF158472">
    <property type="entry name" value="HAMP domain-like"/>
    <property type="match status" value="1"/>
</dbReference>
<evidence type="ECO:0000256" key="8">
    <source>
        <dbReference type="ARBA" id="ARBA00022741"/>
    </source>
</evidence>
<dbReference type="Proteomes" id="UP000636888">
    <property type="component" value="Unassembled WGS sequence"/>
</dbReference>
<dbReference type="InterPro" id="IPR005467">
    <property type="entry name" value="His_kinase_dom"/>
</dbReference>
<dbReference type="CDD" id="cd00156">
    <property type="entry name" value="REC"/>
    <property type="match status" value="1"/>
</dbReference>
<dbReference type="InterPro" id="IPR003660">
    <property type="entry name" value="HAMP_dom"/>
</dbReference>
<evidence type="ECO:0000259" key="20">
    <source>
        <dbReference type="PROSITE" id="PS50885"/>
    </source>
</evidence>
<organism evidence="21 22">
    <name type="scientific">Geomesophilobacter sediminis</name>
    <dbReference type="NCBI Taxonomy" id="2798584"/>
    <lineage>
        <taxon>Bacteria</taxon>
        <taxon>Pseudomonadati</taxon>
        <taxon>Thermodesulfobacteriota</taxon>
        <taxon>Desulfuromonadia</taxon>
        <taxon>Geobacterales</taxon>
        <taxon>Geobacteraceae</taxon>
        <taxon>Geomesophilobacter</taxon>
    </lineage>
</organism>
<dbReference type="Pfam" id="PF08448">
    <property type="entry name" value="PAS_4"/>
    <property type="match status" value="1"/>
</dbReference>
<feature type="domain" description="PAS" evidence="18">
    <location>
        <begin position="373"/>
        <end position="444"/>
    </location>
</feature>
<keyword evidence="4" id="KW-1003">Cell membrane</keyword>
<dbReference type="InterPro" id="IPR001610">
    <property type="entry name" value="PAC"/>
</dbReference>
<dbReference type="SUPFAM" id="SSF47384">
    <property type="entry name" value="Homodimeric domain of signal transducing histidine kinase"/>
    <property type="match status" value="1"/>
</dbReference>
<dbReference type="Pfam" id="PF00072">
    <property type="entry name" value="Response_reg"/>
    <property type="match status" value="1"/>
</dbReference>
<dbReference type="InterPro" id="IPR036097">
    <property type="entry name" value="HisK_dim/P_sf"/>
</dbReference>
<evidence type="ECO:0000259" key="16">
    <source>
        <dbReference type="PROSITE" id="PS50109"/>
    </source>
</evidence>
<dbReference type="SUPFAM" id="SSF55785">
    <property type="entry name" value="PYP-like sensor domain (PAS domain)"/>
    <property type="match status" value="2"/>
</dbReference>
<dbReference type="SMART" id="SM00387">
    <property type="entry name" value="HATPase_c"/>
    <property type="match status" value="1"/>
</dbReference>
<evidence type="ECO:0000313" key="21">
    <source>
        <dbReference type="EMBL" id="MBJ6725158.1"/>
    </source>
</evidence>
<dbReference type="Pfam" id="PF00672">
    <property type="entry name" value="HAMP"/>
    <property type="match status" value="1"/>
</dbReference>
<dbReference type="Gene3D" id="1.10.287.130">
    <property type="match status" value="1"/>
</dbReference>
<dbReference type="SMART" id="SM00304">
    <property type="entry name" value="HAMP"/>
    <property type="match status" value="1"/>
</dbReference>
<comment type="catalytic activity">
    <reaction evidence="1">
        <text>ATP + protein L-histidine = ADP + protein N-phospho-L-histidine.</text>
        <dbReference type="EC" id="2.7.13.3"/>
    </reaction>
</comment>
<keyword evidence="9" id="KW-0418">Kinase</keyword>
<comment type="subcellular location">
    <subcellularLocation>
        <location evidence="2">Cell membrane</location>
        <topology evidence="2">Multi-pass membrane protein</topology>
    </subcellularLocation>
</comment>
<dbReference type="SMART" id="SM00448">
    <property type="entry name" value="REC"/>
    <property type="match status" value="1"/>
</dbReference>
<dbReference type="Pfam" id="PF08447">
    <property type="entry name" value="PAS_3"/>
    <property type="match status" value="1"/>
</dbReference>
<dbReference type="PROSITE" id="PS50885">
    <property type="entry name" value="HAMP"/>
    <property type="match status" value="1"/>
</dbReference>
<dbReference type="CDD" id="cd00082">
    <property type="entry name" value="HisKA"/>
    <property type="match status" value="1"/>
</dbReference>
<feature type="domain" description="PAS" evidence="18">
    <location>
        <begin position="501"/>
        <end position="543"/>
    </location>
</feature>
<feature type="domain" description="HAMP" evidence="20">
    <location>
        <begin position="308"/>
        <end position="361"/>
    </location>
</feature>
<reference evidence="21" key="1">
    <citation type="submission" date="2020-12" db="EMBL/GenBank/DDBJ databases">
        <title>Geomonas sp. Red875, isolated from river sediment.</title>
        <authorList>
            <person name="Xu Z."/>
            <person name="Zhang Z."/>
            <person name="Masuda Y."/>
            <person name="Itoh H."/>
            <person name="Senoo K."/>
        </authorList>
    </citation>
    <scope>NUCLEOTIDE SEQUENCE</scope>
    <source>
        <strain evidence="21">Red875</strain>
    </source>
</reference>
<dbReference type="CDD" id="cd12915">
    <property type="entry name" value="PDC2_DGC_like"/>
    <property type="match status" value="1"/>
</dbReference>
<dbReference type="PANTHER" id="PTHR43065:SF46">
    <property type="entry name" value="C4-DICARBOXYLATE TRANSPORT SENSOR PROTEIN DCTB"/>
    <property type="match status" value="1"/>
</dbReference>
<evidence type="ECO:0000313" key="22">
    <source>
        <dbReference type="Proteomes" id="UP000636888"/>
    </source>
</evidence>
<evidence type="ECO:0000256" key="6">
    <source>
        <dbReference type="ARBA" id="ARBA00022679"/>
    </source>
</evidence>
<dbReference type="PANTHER" id="PTHR43065">
    <property type="entry name" value="SENSOR HISTIDINE KINASE"/>
    <property type="match status" value="1"/>
</dbReference>
<dbReference type="SMART" id="SM00388">
    <property type="entry name" value="HisKA"/>
    <property type="match status" value="1"/>
</dbReference>
<dbReference type="InterPro" id="IPR000700">
    <property type="entry name" value="PAS-assoc_C"/>
</dbReference>
<evidence type="ECO:0000256" key="12">
    <source>
        <dbReference type="ARBA" id="ARBA00023012"/>
    </source>
</evidence>
<dbReference type="PROSITE" id="PS50110">
    <property type="entry name" value="RESPONSE_REGULATORY"/>
    <property type="match status" value="1"/>
</dbReference>
<evidence type="ECO:0000256" key="5">
    <source>
        <dbReference type="ARBA" id="ARBA00022553"/>
    </source>
</evidence>
<dbReference type="InterPro" id="IPR001789">
    <property type="entry name" value="Sig_transdc_resp-reg_receiver"/>
</dbReference>
<dbReference type="SMART" id="SM00091">
    <property type="entry name" value="PAS"/>
    <property type="match status" value="2"/>
</dbReference>
<evidence type="ECO:0000256" key="2">
    <source>
        <dbReference type="ARBA" id="ARBA00004651"/>
    </source>
</evidence>
<dbReference type="InterPro" id="IPR004358">
    <property type="entry name" value="Sig_transdc_His_kin-like_C"/>
</dbReference>
<dbReference type="Pfam" id="PF00512">
    <property type="entry name" value="HisKA"/>
    <property type="match status" value="1"/>
</dbReference>
<keyword evidence="6" id="KW-0808">Transferase</keyword>
<dbReference type="PROSITE" id="PS50112">
    <property type="entry name" value="PAS"/>
    <property type="match status" value="2"/>
</dbReference>
<feature type="domain" description="PAC" evidence="19">
    <location>
        <begin position="449"/>
        <end position="504"/>
    </location>
</feature>
<evidence type="ECO:0000256" key="7">
    <source>
        <dbReference type="ARBA" id="ARBA00022692"/>
    </source>
</evidence>
<dbReference type="InterPro" id="IPR011006">
    <property type="entry name" value="CheY-like_superfamily"/>
</dbReference>
<protein>
    <recommendedName>
        <fullName evidence="3">histidine kinase</fullName>
        <ecNumber evidence="3">2.7.13.3</ecNumber>
    </recommendedName>
</protein>
<dbReference type="InterPro" id="IPR003594">
    <property type="entry name" value="HATPase_dom"/>
</dbReference>
<comment type="caution">
    <text evidence="21">The sequence shown here is derived from an EMBL/GenBank/DDBJ whole genome shotgun (WGS) entry which is preliminary data.</text>
</comment>
<dbReference type="GO" id="GO:0005886">
    <property type="term" value="C:plasma membrane"/>
    <property type="evidence" value="ECO:0007669"/>
    <property type="project" value="UniProtKB-SubCell"/>
</dbReference>
<dbReference type="Pfam" id="PF02743">
    <property type="entry name" value="dCache_1"/>
    <property type="match status" value="1"/>
</dbReference>
<dbReference type="Gene3D" id="6.10.340.10">
    <property type="match status" value="1"/>
</dbReference>
<proteinExistence type="predicted"/>
<evidence type="ECO:0000256" key="14">
    <source>
        <dbReference type="PROSITE-ProRule" id="PRU00169"/>
    </source>
</evidence>
<evidence type="ECO:0000256" key="10">
    <source>
        <dbReference type="ARBA" id="ARBA00022840"/>
    </source>
</evidence>
<dbReference type="CDD" id="cd06225">
    <property type="entry name" value="HAMP"/>
    <property type="match status" value="1"/>
</dbReference>
<dbReference type="EC" id="2.7.13.3" evidence="3"/>
<evidence type="ECO:0000256" key="9">
    <source>
        <dbReference type="ARBA" id="ARBA00022777"/>
    </source>
</evidence>
<dbReference type="PRINTS" id="PR00344">
    <property type="entry name" value="BCTRLSENSOR"/>
</dbReference>
<dbReference type="InterPro" id="IPR036890">
    <property type="entry name" value="HATPase_C_sf"/>
</dbReference>
<dbReference type="NCBIfam" id="TIGR00229">
    <property type="entry name" value="sensory_box"/>
    <property type="match status" value="2"/>
</dbReference>
<feature type="modified residue" description="4-aspartylphosphate" evidence="14">
    <location>
        <position position="940"/>
    </location>
</feature>
<evidence type="ECO:0000259" key="17">
    <source>
        <dbReference type="PROSITE" id="PS50110"/>
    </source>
</evidence>
<keyword evidence="11 15" id="KW-1133">Transmembrane helix</keyword>
<dbReference type="EMBL" id="JAEMHM010000008">
    <property type="protein sequence ID" value="MBJ6725158.1"/>
    <property type="molecule type" value="Genomic_DNA"/>
</dbReference>
<dbReference type="SUPFAM" id="SSF55874">
    <property type="entry name" value="ATPase domain of HSP90 chaperone/DNA topoisomerase II/histidine kinase"/>
    <property type="match status" value="1"/>
</dbReference>
<dbReference type="Pfam" id="PF02518">
    <property type="entry name" value="HATPase_c"/>
    <property type="match status" value="1"/>
</dbReference>
<keyword evidence="10" id="KW-0067">ATP-binding</keyword>
<evidence type="ECO:0000256" key="4">
    <source>
        <dbReference type="ARBA" id="ARBA00022475"/>
    </source>
</evidence>
<evidence type="ECO:0000259" key="18">
    <source>
        <dbReference type="PROSITE" id="PS50112"/>
    </source>
</evidence>
<dbReference type="SUPFAM" id="SSF52172">
    <property type="entry name" value="CheY-like"/>
    <property type="match status" value="1"/>
</dbReference>
<dbReference type="InterPro" id="IPR035965">
    <property type="entry name" value="PAS-like_dom_sf"/>
</dbReference>
<feature type="transmembrane region" description="Helical" evidence="15">
    <location>
        <begin position="12"/>
        <end position="33"/>
    </location>
</feature>
<evidence type="ECO:0000256" key="15">
    <source>
        <dbReference type="SAM" id="Phobius"/>
    </source>
</evidence>
<dbReference type="Gene3D" id="2.10.70.100">
    <property type="match status" value="1"/>
</dbReference>
<keyword evidence="12" id="KW-0902">Two-component regulatory system</keyword>
<dbReference type="SMART" id="SM00086">
    <property type="entry name" value="PAC"/>
    <property type="match status" value="2"/>
</dbReference>
<evidence type="ECO:0000256" key="13">
    <source>
        <dbReference type="ARBA" id="ARBA00023136"/>
    </source>
</evidence>
<evidence type="ECO:0000259" key="19">
    <source>
        <dbReference type="PROSITE" id="PS50113"/>
    </source>
</evidence>
<evidence type="ECO:0000256" key="3">
    <source>
        <dbReference type="ARBA" id="ARBA00012438"/>
    </source>
</evidence>
<keyword evidence="13 15" id="KW-0472">Membrane</keyword>
<dbReference type="GO" id="GO:0000155">
    <property type="term" value="F:phosphorelay sensor kinase activity"/>
    <property type="evidence" value="ECO:0007669"/>
    <property type="project" value="InterPro"/>
</dbReference>
<feature type="domain" description="Response regulatory" evidence="17">
    <location>
        <begin position="891"/>
        <end position="1005"/>
    </location>
</feature>
<sequence length="1007" mass="111522">MSRLTRLSIRSILLLITFVVALPAAGVIIYAGVQLRNDQLRDAYAETAQLAERIVNEQQNLVAGAEQLMTALSQLSEVKQHDAPKVVPILQKLRQLNPMYSNIFIADRDGVVWATAVPVKPPFVIADRRYFQNALSSGRLSSGEYVVSRATTRPAFNVAAPLKDENGRIIGVISVGFVIDRYRDLLNQMRMANGSNFLMIDHRGMVLARGVNPEPYVGKPYPAEEFRKMKAGPDWGTSIRQGLTGDQRITSYRKLRLPGEATPYLYVTTGIPMEVINGTAGRKLTANMLILSSFLVLACAIATLVGKHSIEDRVKMLEDASRRLATGDLGVRVAELVEGGELGDLGRSFDLMAQELGKRAAEQQQMEAILRLSEERTRQAISASNLGVFDHDHRSDTVYWSPRLREINGWNADQAMGVADFINILHPDDRDAIAASVARAHDPAGDGIWDVEHRIIRGDGAVRWLTAQARTFFEGDGTIRRPVRTVGTVRDVTEQKEIQEEQRKLAYLVEMSRDFIGIASLQGRVEYLNPAAARLVGLEGADLAAFRIPDFFPKECRGVTDQLMDGLAAQGYWHGEAVFEHFVTHEPIAVEITAFTIYNEDGSPLAYANVTRDVRERKAAEAEKTLLTEQLIQAQKMESIGRLAGGVAHDFNNLLTPILGYAEFVKKDLAGQEAPLARIENVLKAANKARELVQQLLSFSRKQVLEMKTIDLGQVVGSFQGILRHTIRESIALRFHLSEEPGAIRGDKNQIEQVIMNLAINAQDAIDEHGAITIETAAVFLDEEYALQHQEVRPGRYLMLAVTDDGCGMDQATRQRIFEPFFTTKGIGKGTGLGLATVYGIVRQHGGHIWVYSEVGKGTTFKCYFPLVDEPLASEAAAEQEQVTLDGRRRSILVVEDNEMVRTLVEEMLKQQGFEVLAAESPKVALGLCGGRLLDLLITDVVMPGMTGPELYSRLERSYPDLKVLYMSGYTSNVMVHQGILDEGIHYIQKPFSTAEFARKVERALGG</sequence>
<dbReference type="PROSITE" id="PS50109">
    <property type="entry name" value="HIS_KIN"/>
    <property type="match status" value="1"/>
</dbReference>
<dbReference type="Gene3D" id="3.40.50.2300">
    <property type="match status" value="1"/>
</dbReference>
<dbReference type="InterPro" id="IPR000014">
    <property type="entry name" value="PAS"/>
</dbReference>
<dbReference type="RefSeq" id="WP_199384055.1">
    <property type="nucleotide sequence ID" value="NZ_JAEMHM010000008.1"/>
</dbReference>
<keyword evidence="22" id="KW-1185">Reference proteome</keyword>
<dbReference type="InterPro" id="IPR029151">
    <property type="entry name" value="Sensor-like_sf"/>
</dbReference>
<dbReference type="AlphaFoldDB" id="A0A8J7J2Z7"/>
<dbReference type="SUPFAM" id="SSF103190">
    <property type="entry name" value="Sensory domain-like"/>
    <property type="match status" value="1"/>
</dbReference>
<keyword evidence="5 14" id="KW-0597">Phosphoprotein</keyword>
<feature type="domain" description="Histidine kinase" evidence="16">
    <location>
        <begin position="646"/>
        <end position="869"/>
    </location>
</feature>
<dbReference type="Gene3D" id="3.30.565.10">
    <property type="entry name" value="Histidine kinase-like ATPase, C-terminal domain"/>
    <property type="match status" value="1"/>
</dbReference>